<evidence type="ECO:0000313" key="2">
    <source>
        <dbReference type="EMBL" id="KAG1569877.1"/>
    </source>
</evidence>
<dbReference type="Proteomes" id="UP000740926">
    <property type="component" value="Unassembled WGS sequence"/>
</dbReference>
<evidence type="ECO:0000313" key="3">
    <source>
        <dbReference type="Proteomes" id="UP000740926"/>
    </source>
</evidence>
<evidence type="ECO:0000256" key="1">
    <source>
        <dbReference type="SAM" id="MobiDB-lite"/>
    </source>
</evidence>
<feature type="region of interest" description="Disordered" evidence="1">
    <location>
        <begin position="39"/>
        <end position="81"/>
    </location>
</feature>
<dbReference type="AlphaFoldDB" id="A0A9P7CPJ3"/>
<proteinExistence type="predicted"/>
<gene>
    <name evidence="2" type="ORF">G6F50_005988</name>
</gene>
<organism evidence="2 3">
    <name type="scientific">Rhizopus delemar</name>
    <dbReference type="NCBI Taxonomy" id="936053"/>
    <lineage>
        <taxon>Eukaryota</taxon>
        <taxon>Fungi</taxon>
        <taxon>Fungi incertae sedis</taxon>
        <taxon>Mucoromycota</taxon>
        <taxon>Mucoromycotina</taxon>
        <taxon>Mucoromycetes</taxon>
        <taxon>Mucorales</taxon>
        <taxon>Mucorineae</taxon>
        <taxon>Rhizopodaceae</taxon>
        <taxon>Rhizopus</taxon>
    </lineage>
</organism>
<comment type="caution">
    <text evidence="2">The sequence shown here is derived from an EMBL/GenBank/DDBJ whole genome shotgun (WGS) entry which is preliminary data.</text>
</comment>
<protein>
    <submittedName>
        <fullName evidence="2">Uncharacterized protein</fullName>
    </submittedName>
</protein>
<feature type="compositionally biased region" description="Basic and acidic residues" evidence="1">
    <location>
        <begin position="72"/>
        <end position="81"/>
    </location>
</feature>
<keyword evidence="3" id="KW-1185">Reference proteome</keyword>
<dbReference type="EMBL" id="JAANIU010000840">
    <property type="protein sequence ID" value="KAG1569877.1"/>
    <property type="molecule type" value="Genomic_DNA"/>
</dbReference>
<name>A0A9P7CPJ3_9FUNG</name>
<feature type="compositionally biased region" description="Basic and acidic residues" evidence="1">
    <location>
        <begin position="40"/>
        <end position="65"/>
    </location>
</feature>
<accession>A0A9P7CPJ3</accession>
<sequence>MKANIARNASKKRQVSHHKIVITGSFNHFSTINNENIYSSEHKPFEEDPSKSKDSLLKRKYKEEGVQEEGDDDKKGFDKEEETKDDMSVWADWLRFLKSKDAIFHAFSPEAHNIIRCGKGVSPRPSLDRSIYNKHLESHAVKEYPLPASCIKYIDAVIDSEDLIKFKKEIKRLTSGVEDGEDEEAFDFLEDIFRATYKAYSSHQDIGSSEAVFNQLFVYPYLEAVARSVKDHKCKADFIHGEVYLDSMTKQLKSLGCYINDKFQYKADGLIKLYGIKKLEILLLETSGPLNNADKVKINFDHHKGTFGSLALLKCIADEFSFASVEKFKKVKVFFVHAAESQIQLWSIRFEPEGIFDFWRETFFDIKPDFEDKLDALPRLISFCWTMKSLVQEAVDNIVALREEHNIKMAKYRYSSDIPVLLYDIINPIILKLTKEEDSIGMAELGPFYSPPHD</sequence>
<reference evidence="2 3" key="1">
    <citation type="journal article" date="2020" name="Microb. Genom.">
        <title>Genetic diversity of clinical and environmental Mucorales isolates obtained from an investigation of mucormycosis cases among solid organ transplant recipients.</title>
        <authorList>
            <person name="Nguyen M.H."/>
            <person name="Kaul D."/>
            <person name="Muto C."/>
            <person name="Cheng S.J."/>
            <person name="Richter R.A."/>
            <person name="Bruno V.M."/>
            <person name="Liu G."/>
            <person name="Beyhan S."/>
            <person name="Sundermann A.J."/>
            <person name="Mounaud S."/>
            <person name="Pasculle A.W."/>
            <person name="Nierman W.C."/>
            <person name="Driscoll E."/>
            <person name="Cumbie R."/>
            <person name="Clancy C.J."/>
            <person name="Dupont C.L."/>
        </authorList>
    </citation>
    <scope>NUCLEOTIDE SEQUENCE [LARGE SCALE GENOMIC DNA]</scope>
    <source>
        <strain evidence="2 3">GL24</strain>
    </source>
</reference>